<sequence length="132" mass="14069">MASLWHPVSLDHLAPDDEMHRAMPLRPPSDTRLPVMLVAGRAQSPPPLVSSISDELQVTASHPAISIRIRISISISINLSISISKAPTWKRHQHSSASSAGAVTPPTPPPPTPGSGYARRGGTPSRLDPWSP</sequence>
<evidence type="ECO:0000313" key="3">
    <source>
        <dbReference type="Proteomes" id="UP000078240"/>
    </source>
</evidence>
<feature type="compositionally biased region" description="Low complexity" evidence="1">
    <location>
        <begin position="95"/>
        <end position="104"/>
    </location>
</feature>
<reference evidence="2 3" key="1">
    <citation type="submission" date="2016-01" db="EMBL/GenBank/DDBJ databases">
        <title>Biosynthesis of antibiotic leucinostatins and their inhibition on Phytophthora in bio-control Purpureocillium lilacinum.</title>
        <authorList>
            <person name="Wang G."/>
            <person name="Liu Z."/>
            <person name="Lin R."/>
            <person name="Li E."/>
            <person name="Mao Z."/>
            <person name="Ling J."/>
            <person name="Yin W."/>
            <person name="Xie B."/>
        </authorList>
    </citation>
    <scope>NUCLEOTIDE SEQUENCE [LARGE SCALE GENOMIC DNA]</scope>
    <source>
        <strain evidence="2">PLBJ-1</strain>
    </source>
</reference>
<organism evidence="2 3">
    <name type="scientific">Purpureocillium lilacinum</name>
    <name type="common">Paecilomyces lilacinus</name>
    <dbReference type="NCBI Taxonomy" id="33203"/>
    <lineage>
        <taxon>Eukaryota</taxon>
        <taxon>Fungi</taxon>
        <taxon>Dikarya</taxon>
        <taxon>Ascomycota</taxon>
        <taxon>Pezizomycotina</taxon>
        <taxon>Sordariomycetes</taxon>
        <taxon>Hypocreomycetidae</taxon>
        <taxon>Hypocreales</taxon>
        <taxon>Ophiocordycipitaceae</taxon>
        <taxon>Purpureocillium</taxon>
    </lineage>
</organism>
<name>A0A179H1D3_PURLI</name>
<protein>
    <submittedName>
        <fullName evidence="2">Uncharacterized protein</fullName>
    </submittedName>
</protein>
<dbReference type="Proteomes" id="UP000078240">
    <property type="component" value="Unassembled WGS sequence"/>
</dbReference>
<proteinExistence type="predicted"/>
<feature type="region of interest" description="Disordered" evidence="1">
    <location>
        <begin position="88"/>
        <end position="132"/>
    </location>
</feature>
<dbReference type="EMBL" id="LSBH01000002">
    <property type="protein sequence ID" value="OAQ83954.1"/>
    <property type="molecule type" value="Genomic_DNA"/>
</dbReference>
<evidence type="ECO:0000256" key="1">
    <source>
        <dbReference type="SAM" id="MobiDB-lite"/>
    </source>
</evidence>
<comment type="caution">
    <text evidence="2">The sequence shown here is derived from an EMBL/GenBank/DDBJ whole genome shotgun (WGS) entry which is preliminary data.</text>
</comment>
<dbReference type="AlphaFoldDB" id="A0A179H1D3"/>
<evidence type="ECO:0000313" key="2">
    <source>
        <dbReference type="EMBL" id="OAQ83954.1"/>
    </source>
</evidence>
<gene>
    <name evidence="2" type="ORF">VFPBJ_02721</name>
</gene>
<accession>A0A179H1D3</accession>